<feature type="region of interest" description="Disordered" evidence="6">
    <location>
        <begin position="210"/>
        <end position="236"/>
    </location>
</feature>
<sequence>MAGNKFATMVHRKTNKITLILVYAVLEWVLILLLLWNSLFSYLIIKFADYFGLKRPCLWCSRIDHILEPAKFKDSYRSLLCEAHALEVSRLGYCSSHRKLAESRDMCEDCSSPSRSGLAEKFAFFPWMKKLGILQGCGGDKVSENGEVDLKCSCCGVVLDTKLYSNHDYHLSKASWEDLHYTQEEGLVLASPDDEKVDEYDHSERNASCFMSDHGEDEQGIDENRGVGVGNRGEETGDDCLFSVSNSVSKDMDTFVDDGNTDVTKQMEEEQFKRDDSKESVEGESGEQAVMVQTDSGKDVSSEIQQRHLDFYIDQEDCHLIPVELTGAVAEKQIPDRFEKGKDEICGDEDFVLEFGEDFGAQYELIVEDTSNLEEEAPLLSLHDSEEKHNVAVIESREVNLYEGILGELDYMDLEKEEFEQIATALETQSPNGDGHDIEESSAVVTGHERESDCSQVLEEVLQGQSSEAEAVSEEALQVQGEEVEAEEVLQVQADEVEPVSQEGLQVQGDEVELLSQEVLQLHCDEVEPESEGVLIEGDELEAEVSIGPEIPDQDPIDDIQAEEVASLYQRIQEGASTSTAKDNAYEYDFNHAEEDVMEFKTLSIEISEPVTEYHLLFRSESNDIEEDKIPDTPTSGDSLHHFQKKLSLLERRESGAEESMDGSVLSDTEAGDGIMTVEKLKSALTAERKTLHALYAELEEERSASAVAANETMAMINRLQEEKAAMQMEALQYQRMMEEQAEYDQEALQLLNELMVKREKEKAELEKELEQYRRKLQDYEAKEKLMILRRRKEGSTRSGTCSASCSAAEDSDGLSVDLNHDGKEEDGFDNHQESGNQNTPVDAVLYLEESLAGFEEERISILEQLKILEEKLFTLSDGEEQHFEDIKAVEDLHEENGYHETPNHSSQVNGVANGHHKEMNGKHHKERKDIGAKAKRLLPLFDATDVEIEDEVLNGHEEVEDSVALMKSVNTFEIDGKKLAIEEEVDHVYERLQALEADREFLKHCITSLRKGDKGIELLQEILQHLRDLRSVELRVRNMGDGVL</sequence>
<feature type="transmembrane region" description="Helical" evidence="7">
    <location>
        <begin position="20"/>
        <end position="45"/>
    </location>
</feature>
<reference evidence="9" key="2">
    <citation type="journal article" date="2023" name="Plants (Basel)">
        <title>Annotation of the Turnera subulata (Passifloraceae) Draft Genome Reveals the S-Locus Evolved after the Divergence of Turneroideae from Passifloroideae in a Stepwise Manner.</title>
        <authorList>
            <person name="Henning P.M."/>
            <person name="Roalson E.H."/>
            <person name="Mir W."/>
            <person name="McCubbin A.G."/>
            <person name="Shore J.S."/>
        </authorList>
    </citation>
    <scope>NUCLEOTIDE SEQUENCE</scope>
    <source>
        <strain evidence="9">F60SS</strain>
    </source>
</reference>
<keyword evidence="5" id="KW-0175">Coiled coil</keyword>
<keyword evidence="3 7" id="KW-1133">Transmembrane helix</keyword>
<feature type="compositionally biased region" description="Basic and acidic residues" evidence="6">
    <location>
        <begin position="268"/>
        <end position="281"/>
    </location>
</feature>
<dbReference type="Proteomes" id="UP001141552">
    <property type="component" value="Unassembled WGS sequence"/>
</dbReference>
<reference evidence="9" key="1">
    <citation type="submission" date="2022-02" db="EMBL/GenBank/DDBJ databases">
        <authorList>
            <person name="Henning P.M."/>
            <person name="McCubbin A.G."/>
            <person name="Shore J.S."/>
        </authorList>
    </citation>
    <scope>NUCLEOTIDE SEQUENCE</scope>
    <source>
        <strain evidence="9">F60SS</strain>
        <tissue evidence="9">Leaves</tissue>
    </source>
</reference>
<evidence type="ECO:0000256" key="6">
    <source>
        <dbReference type="SAM" id="MobiDB-lite"/>
    </source>
</evidence>
<evidence type="ECO:0000256" key="7">
    <source>
        <dbReference type="SAM" id="Phobius"/>
    </source>
</evidence>
<evidence type="ECO:0000256" key="2">
    <source>
        <dbReference type="ARBA" id="ARBA00022692"/>
    </source>
</evidence>
<feature type="domain" description="GTD-binding" evidence="8">
    <location>
        <begin position="676"/>
        <end position="774"/>
    </location>
</feature>
<keyword evidence="10" id="KW-1185">Reference proteome</keyword>
<dbReference type="InterPro" id="IPR007656">
    <property type="entry name" value="GTD-bd"/>
</dbReference>
<evidence type="ECO:0000256" key="4">
    <source>
        <dbReference type="ARBA" id="ARBA00023136"/>
    </source>
</evidence>
<evidence type="ECO:0000313" key="9">
    <source>
        <dbReference type="EMBL" id="KAJ4835250.1"/>
    </source>
</evidence>
<comment type="caution">
    <text evidence="9">The sequence shown here is derived from an EMBL/GenBank/DDBJ whole genome shotgun (WGS) entry which is preliminary data.</text>
</comment>
<dbReference type="GO" id="GO:0016020">
    <property type="term" value="C:membrane"/>
    <property type="evidence" value="ECO:0007669"/>
    <property type="project" value="UniProtKB-SubCell"/>
</dbReference>
<keyword evidence="4 7" id="KW-0472">Membrane</keyword>
<feature type="compositionally biased region" description="Basic and acidic residues" evidence="6">
    <location>
        <begin position="916"/>
        <end position="929"/>
    </location>
</feature>
<evidence type="ECO:0000256" key="3">
    <source>
        <dbReference type="ARBA" id="ARBA00022989"/>
    </source>
</evidence>
<dbReference type="AlphaFoldDB" id="A0A9Q0FRD2"/>
<dbReference type="PANTHER" id="PTHR31448">
    <property type="entry name" value="MYOSIN-BINDING PROTEIN 2"/>
    <property type="match status" value="1"/>
</dbReference>
<evidence type="ECO:0000259" key="8">
    <source>
        <dbReference type="PROSITE" id="PS51775"/>
    </source>
</evidence>
<feature type="compositionally biased region" description="Basic and acidic residues" evidence="6">
    <location>
        <begin position="819"/>
        <end position="833"/>
    </location>
</feature>
<keyword evidence="2 7" id="KW-0812">Transmembrane</keyword>
<dbReference type="OrthoDB" id="1888939at2759"/>
<feature type="region of interest" description="Disordered" evidence="6">
    <location>
        <begin position="897"/>
        <end position="929"/>
    </location>
</feature>
<evidence type="ECO:0000256" key="1">
    <source>
        <dbReference type="ARBA" id="ARBA00004167"/>
    </source>
</evidence>
<dbReference type="EMBL" id="JAKUCV010004478">
    <property type="protein sequence ID" value="KAJ4835250.1"/>
    <property type="molecule type" value="Genomic_DNA"/>
</dbReference>
<feature type="region of interest" description="Disordered" evidence="6">
    <location>
        <begin position="797"/>
        <end position="838"/>
    </location>
</feature>
<organism evidence="9 10">
    <name type="scientific">Turnera subulata</name>
    <dbReference type="NCBI Taxonomy" id="218843"/>
    <lineage>
        <taxon>Eukaryota</taxon>
        <taxon>Viridiplantae</taxon>
        <taxon>Streptophyta</taxon>
        <taxon>Embryophyta</taxon>
        <taxon>Tracheophyta</taxon>
        <taxon>Spermatophyta</taxon>
        <taxon>Magnoliopsida</taxon>
        <taxon>eudicotyledons</taxon>
        <taxon>Gunneridae</taxon>
        <taxon>Pentapetalae</taxon>
        <taxon>rosids</taxon>
        <taxon>fabids</taxon>
        <taxon>Malpighiales</taxon>
        <taxon>Passifloraceae</taxon>
        <taxon>Turnera</taxon>
    </lineage>
</organism>
<accession>A0A9Q0FRD2</accession>
<name>A0A9Q0FRD2_9ROSI</name>
<protein>
    <recommendedName>
        <fullName evidence="8">GTD-binding domain-containing protein</fullName>
    </recommendedName>
</protein>
<evidence type="ECO:0000313" key="10">
    <source>
        <dbReference type="Proteomes" id="UP001141552"/>
    </source>
</evidence>
<feature type="region of interest" description="Disordered" evidence="6">
    <location>
        <begin position="268"/>
        <end position="298"/>
    </location>
</feature>
<dbReference type="PROSITE" id="PS51775">
    <property type="entry name" value="GTD_BINDING"/>
    <property type="match status" value="1"/>
</dbReference>
<dbReference type="PANTHER" id="PTHR31448:SF3">
    <property type="entry name" value="MYOSIN-BINDING PROTEIN 2"/>
    <property type="match status" value="1"/>
</dbReference>
<proteinExistence type="predicted"/>
<dbReference type="GO" id="GO:0080115">
    <property type="term" value="F:myosin XI tail binding"/>
    <property type="evidence" value="ECO:0007669"/>
    <property type="project" value="UniProtKB-ARBA"/>
</dbReference>
<dbReference type="InterPro" id="IPR039306">
    <property type="entry name" value="MYOB"/>
</dbReference>
<comment type="subcellular location">
    <subcellularLocation>
        <location evidence="1">Membrane</location>
        <topology evidence="1">Single-pass membrane protein</topology>
    </subcellularLocation>
</comment>
<gene>
    <name evidence="9" type="ORF">Tsubulata_026681</name>
</gene>
<dbReference type="Pfam" id="PF04576">
    <property type="entry name" value="Zein-binding"/>
    <property type="match status" value="1"/>
</dbReference>
<feature type="coiled-coil region" evidence="5">
    <location>
        <begin position="682"/>
        <end position="790"/>
    </location>
</feature>
<evidence type="ECO:0000256" key="5">
    <source>
        <dbReference type="SAM" id="Coils"/>
    </source>
</evidence>